<protein>
    <submittedName>
        <fullName evidence="1">Uncharacterized protein</fullName>
    </submittedName>
</protein>
<comment type="caution">
    <text evidence="1">The sequence shown here is derived from an EMBL/GenBank/DDBJ whole genome shotgun (WGS) entry which is preliminary data.</text>
</comment>
<name>A0A024FTY1_9STRA</name>
<evidence type="ECO:0000313" key="2">
    <source>
        <dbReference type="Proteomes" id="UP000053237"/>
    </source>
</evidence>
<accession>A0A024FTY1</accession>
<gene>
    <name evidence="1" type="ORF">BN9_107980</name>
</gene>
<proteinExistence type="predicted"/>
<dbReference type="InParanoid" id="A0A024FTY1"/>
<keyword evidence="2" id="KW-1185">Reference proteome</keyword>
<evidence type="ECO:0000313" key="1">
    <source>
        <dbReference type="EMBL" id="CCI10575.1"/>
    </source>
</evidence>
<dbReference type="AlphaFoldDB" id="A0A024FTY1"/>
<sequence>MLLRCTLCKYNASYSTLDGSFLRAKYSFKHILITYEENCSAFEVLKQKWLAVDKGLKKMRLGKCFIKPKNLKGRSNALSRISFASLKGLILALSYVCHQFRKIRYT</sequence>
<organism evidence="1 2">
    <name type="scientific">Albugo candida</name>
    <dbReference type="NCBI Taxonomy" id="65357"/>
    <lineage>
        <taxon>Eukaryota</taxon>
        <taxon>Sar</taxon>
        <taxon>Stramenopiles</taxon>
        <taxon>Oomycota</taxon>
        <taxon>Peronosporomycetes</taxon>
        <taxon>Albuginales</taxon>
        <taxon>Albuginaceae</taxon>
        <taxon>Albugo</taxon>
    </lineage>
</organism>
<dbReference type="EMBL" id="CAIX01000301">
    <property type="protein sequence ID" value="CCI10575.1"/>
    <property type="molecule type" value="Genomic_DNA"/>
</dbReference>
<dbReference type="Proteomes" id="UP000053237">
    <property type="component" value="Unassembled WGS sequence"/>
</dbReference>
<reference evidence="1 2" key="1">
    <citation type="submission" date="2012-05" db="EMBL/GenBank/DDBJ databases">
        <title>Recombination and specialization in a pathogen metapopulation.</title>
        <authorList>
            <person name="Gardiner A."/>
            <person name="Kemen E."/>
            <person name="Schultz-Larsen T."/>
            <person name="MacLean D."/>
            <person name="Van Oosterhout C."/>
            <person name="Jones J.D.G."/>
        </authorList>
    </citation>
    <scope>NUCLEOTIDE SEQUENCE [LARGE SCALE GENOMIC DNA]</scope>
    <source>
        <strain evidence="1 2">Ac Nc2</strain>
    </source>
</reference>